<protein>
    <recommendedName>
        <fullName evidence="3">Sulfotransferase family protein</fullName>
    </recommendedName>
</protein>
<accession>A0A4Z0LY86</accession>
<dbReference type="OrthoDB" id="5735591at2"/>
<dbReference type="SUPFAM" id="SSF52540">
    <property type="entry name" value="P-loop containing nucleoside triphosphate hydrolases"/>
    <property type="match status" value="1"/>
</dbReference>
<gene>
    <name evidence="1" type="ORF">E4634_15155</name>
</gene>
<evidence type="ECO:0008006" key="3">
    <source>
        <dbReference type="Google" id="ProtNLM"/>
    </source>
</evidence>
<keyword evidence="2" id="KW-1185">Reference proteome</keyword>
<dbReference type="RefSeq" id="WP_135445405.1">
    <property type="nucleotide sequence ID" value="NZ_SRLE01000010.1"/>
</dbReference>
<evidence type="ECO:0000313" key="1">
    <source>
        <dbReference type="EMBL" id="TGD72302.1"/>
    </source>
</evidence>
<dbReference type="InterPro" id="IPR027417">
    <property type="entry name" value="P-loop_NTPase"/>
</dbReference>
<organism evidence="1 2">
    <name type="scientific">Mangrovimicrobium sediminis</name>
    <dbReference type="NCBI Taxonomy" id="2562682"/>
    <lineage>
        <taxon>Bacteria</taxon>
        <taxon>Pseudomonadati</taxon>
        <taxon>Pseudomonadota</taxon>
        <taxon>Gammaproteobacteria</taxon>
        <taxon>Cellvibrionales</taxon>
        <taxon>Halieaceae</taxon>
        <taxon>Mangrovimicrobium</taxon>
    </lineage>
</organism>
<comment type="caution">
    <text evidence="1">The sequence shown here is derived from an EMBL/GenBank/DDBJ whole genome shotgun (WGS) entry which is preliminary data.</text>
</comment>
<dbReference type="Proteomes" id="UP000298050">
    <property type="component" value="Unassembled WGS sequence"/>
</dbReference>
<name>A0A4Z0LY86_9GAMM</name>
<sequence>MSEATPRFRCAWLHIGLGKTGSTAVQAQLLASAAVLERSGLHYPRHFPHLRAFGGNHSPVLRGLFDTSTERSRILTMLGLRSEAALQRFNRQSLDCLRRGFESSEAPQLLLSAEGVGHFPRPALQALAAWLGEIAEEVRVVACVRHPLDALSSEIQQRLTAGAVLETLYADPPVYPLRKLFTRLADSFGEDSLVLYDFAGATCYPGGLAAALLEHTGVAVHGLAPEPPRANPSMSHEAALLLSALNAQRGLFAGGGRNPERAPDDVQRIASLPGRKFSAPPAVYALVEQRMADDLAWLEARHKLVLSAPERPAADNEDPGFSQADIDDLALRLADEARLRYALSSPLRLPARYLRQWWRRLRSCLPGAEG</sequence>
<proteinExistence type="predicted"/>
<reference evidence="1 2" key="1">
    <citation type="submission" date="2019-04" db="EMBL/GenBank/DDBJ databases">
        <title>Taxonomy of novel Haliea sp. from mangrove soil of West Coast of India.</title>
        <authorList>
            <person name="Verma A."/>
            <person name="Kumar P."/>
            <person name="Krishnamurthi S."/>
        </authorList>
    </citation>
    <scope>NUCLEOTIDE SEQUENCE [LARGE SCALE GENOMIC DNA]</scope>
    <source>
        <strain evidence="1 2">SAOS-164</strain>
    </source>
</reference>
<dbReference type="AlphaFoldDB" id="A0A4Z0LY86"/>
<evidence type="ECO:0000313" key="2">
    <source>
        <dbReference type="Proteomes" id="UP000298050"/>
    </source>
</evidence>
<dbReference type="Gene3D" id="3.40.50.300">
    <property type="entry name" value="P-loop containing nucleotide triphosphate hydrolases"/>
    <property type="match status" value="1"/>
</dbReference>
<dbReference type="EMBL" id="SRLE01000010">
    <property type="protein sequence ID" value="TGD72302.1"/>
    <property type="molecule type" value="Genomic_DNA"/>
</dbReference>